<sequence length="502" mass="58992">MVKKRQSLNTRKPSIIEEHQNIKISIKQLNDKFESLDYEDVFESESDLEIDDNYMVSTCDEYNTIYLKERDDDLCIESLFETNEHGIYKRNFEKDQQIIKIIQSCHDDLITQSSILQVYLKTNKKMHSTFGEQLSLKTFNRIIIFYGLTRSSYEFLPWVKSKDFDTLMTKNNLGIDFNRLEFDYSTNKLKFKRDMTKGEFLTLGKTVNVRRLEDISLMEMGLRCGYCNKNLKLRNVSSKVKSALKEFKSAGSIKEDEMFMCEECSFCYCDDVCKNKDKAIHKELYHPSLKYKPNKTLDGKKFKTLLNFLLSKNMETVYTLLTSKAELLTFPTFEVNYANVAILHENNHDDLSKAYELYKSVFYPLCAEYTYNRFLMELGARYLLNVVVDLKTHNPSLNDDHLLSPMLIFLEHTSSDDNVELNMKENKLVLKQNVEKGETVKFNLYKSIKRHFSNEETQCSEYTLMKSHLGINIKDNDPLKVHFNRRKSSVRFLDKVTAFNIN</sequence>
<proteinExistence type="predicted"/>
<keyword evidence="2" id="KW-1185">Reference proteome</keyword>
<dbReference type="VEuPathDB" id="FungiDB:HGUI_02018"/>
<protein>
    <submittedName>
        <fullName evidence="1">Uncharacterized protein</fullName>
    </submittedName>
</protein>
<dbReference type="AlphaFoldDB" id="A0A1L0B088"/>
<evidence type="ECO:0000313" key="2">
    <source>
        <dbReference type="Proteomes" id="UP000183365"/>
    </source>
</evidence>
<organism evidence="1 2">
    <name type="scientific">Hanseniaspora guilliermondii</name>
    <dbReference type="NCBI Taxonomy" id="56406"/>
    <lineage>
        <taxon>Eukaryota</taxon>
        <taxon>Fungi</taxon>
        <taxon>Dikarya</taxon>
        <taxon>Ascomycota</taxon>
        <taxon>Saccharomycotina</taxon>
        <taxon>Saccharomycetes</taxon>
        <taxon>Saccharomycodales</taxon>
        <taxon>Saccharomycodaceae</taxon>
        <taxon>Hanseniaspora</taxon>
    </lineage>
</organism>
<dbReference type="EMBL" id="FQNF01000031">
    <property type="protein sequence ID" value="SGZ39818.1"/>
    <property type="molecule type" value="Genomic_DNA"/>
</dbReference>
<gene>
    <name evidence="1" type="ORF">HGUI_02018</name>
</gene>
<name>A0A1L0B088_9ASCO</name>
<dbReference type="OrthoDB" id="3971810at2759"/>
<reference evidence="2" key="1">
    <citation type="submission" date="2016-11" db="EMBL/GenBank/DDBJ databases">
        <authorList>
            <person name="Guldener U."/>
        </authorList>
    </citation>
    <scope>NUCLEOTIDE SEQUENCE [LARGE SCALE GENOMIC DNA]</scope>
</reference>
<evidence type="ECO:0000313" key="1">
    <source>
        <dbReference type="EMBL" id="SGZ39818.1"/>
    </source>
</evidence>
<accession>A0A1L0B088</accession>
<dbReference type="Proteomes" id="UP000183365">
    <property type="component" value="Unassembled WGS sequence"/>
</dbReference>